<dbReference type="AlphaFoldDB" id="A0A2S2DEH9"/>
<evidence type="ECO:0000313" key="13">
    <source>
        <dbReference type="Proteomes" id="UP000245820"/>
    </source>
</evidence>
<evidence type="ECO:0000256" key="8">
    <source>
        <dbReference type="ARBA" id="ARBA00023136"/>
    </source>
</evidence>
<dbReference type="NCBIfam" id="TIGR00540">
    <property type="entry name" value="TPR_hemY_coli"/>
    <property type="match status" value="1"/>
</dbReference>
<dbReference type="Proteomes" id="UP000245820">
    <property type="component" value="Chromosome"/>
</dbReference>
<dbReference type="InterPro" id="IPR010817">
    <property type="entry name" value="HemY_N"/>
</dbReference>
<evidence type="ECO:0000259" key="11">
    <source>
        <dbReference type="Pfam" id="PF07219"/>
    </source>
</evidence>
<dbReference type="OrthoDB" id="7053339at2"/>
<dbReference type="KEGG" id="mtim:DIR46_04385"/>
<evidence type="ECO:0000256" key="7">
    <source>
        <dbReference type="ARBA" id="ARBA00022989"/>
    </source>
</evidence>
<gene>
    <name evidence="12" type="ORF">DIR46_04385</name>
</gene>
<name>A0A2S2DEH9_9BURK</name>
<keyword evidence="8 10" id="KW-0472">Membrane</keyword>
<dbReference type="SUPFAM" id="SSF48452">
    <property type="entry name" value="TPR-like"/>
    <property type="match status" value="1"/>
</dbReference>
<feature type="transmembrane region" description="Helical" evidence="10">
    <location>
        <begin position="42"/>
        <end position="62"/>
    </location>
</feature>
<keyword evidence="6 10" id="KW-0812">Transmembrane</keyword>
<evidence type="ECO:0000256" key="5">
    <source>
        <dbReference type="ARBA" id="ARBA00022519"/>
    </source>
</evidence>
<dbReference type="RefSeq" id="WP_109344146.1">
    <property type="nucleotide sequence ID" value="NZ_CP029343.1"/>
</dbReference>
<accession>A0A2S2DEH9</accession>
<sequence length="398" mass="44175">MRLLLWLVALMAAAIGIAVTARFNPGNVVLFYPPHRIDMSLNLFVVLLVASFLALYGLVRAINATLKMPQRVAAYRQRRAEREGNKGMRDALKALFEGRFGHAEKAAMRAAELPENAGLAALIGARAAHRMREPARRDAWLAGIAHDNTLKTARLMTVTELLVDDHQPEAALEAVAELNASGQRHIHALQWAMKANQQARNWPEVLRLVRILDKRRALHPALSSRLRELSYEALLGGDGHDAESLRRIWATVPAQDRTVPYIAARAASAFNARGLHDEARAIAEESLKAGWDERVVRAYRDAASPFGSPSLLAQIEACETWRRERPTDAELALTLGSLCLKQKLWGKAQRYLEQALSDALEASMVREAHLKLAQMHEALGQEQEAASHYRQCALASIL</sequence>
<dbReference type="UniPathway" id="UPA00252"/>
<evidence type="ECO:0000256" key="2">
    <source>
        <dbReference type="ARBA" id="ARBA00004429"/>
    </source>
</evidence>
<keyword evidence="5" id="KW-0997">Cell inner membrane</keyword>
<feature type="domain" description="HemY N-terminal" evidence="11">
    <location>
        <begin position="26"/>
        <end position="131"/>
    </location>
</feature>
<reference evidence="12 13" key="1">
    <citation type="submission" date="2018-05" db="EMBL/GenBank/DDBJ databases">
        <title>Complete genome sequence of Massilia oculi sp. nov. CCUG 43427T (=DSM 26321T), the type strain of M. oculi, and comparison with genome sequences of other Massilia strains.</title>
        <authorList>
            <person name="Zhu B."/>
        </authorList>
    </citation>
    <scope>NUCLEOTIDE SEQUENCE [LARGE SCALE GENOMIC DNA]</scope>
    <source>
        <strain evidence="12 13">CCUG 43427</strain>
    </source>
</reference>
<proteinExistence type="predicted"/>
<evidence type="ECO:0000256" key="6">
    <source>
        <dbReference type="ARBA" id="ARBA00022692"/>
    </source>
</evidence>
<organism evidence="12 13">
    <name type="scientific">Massilia oculi</name>
    <dbReference type="NCBI Taxonomy" id="945844"/>
    <lineage>
        <taxon>Bacteria</taxon>
        <taxon>Pseudomonadati</taxon>
        <taxon>Pseudomonadota</taxon>
        <taxon>Betaproteobacteria</taxon>
        <taxon>Burkholderiales</taxon>
        <taxon>Oxalobacteraceae</taxon>
        <taxon>Telluria group</taxon>
        <taxon>Massilia</taxon>
    </lineage>
</organism>
<evidence type="ECO:0000256" key="3">
    <source>
        <dbReference type="ARBA" id="ARBA00004744"/>
    </source>
</evidence>
<comment type="subcellular location">
    <subcellularLocation>
        <location evidence="2">Cell inner membrane</location>
        <topology evidence="2">Multi-pass membrane protein</topology>
    </subcellularLocation>
</comment>
<evidence type="ECO:0000256" key="4">
    <source>
        <dbReference type="ARBA" id="ARBA00022475"/>
    </source>
</evidence>
<dbReference type="Pfam" id="PF07219">
    <property type="entry name" value="HemY_N"/>
    <property type="match status" value="1"/>
</dbReference>
<dbReference type="GO" id="GO:0006779">
    <property type="term" value="P:porphyrin-containing compound biosynthetic process"/>
    <property type="evidence" value="ECO:0007669"/>
    <property type="project" value="UniProtKB-KW"/>
</dbReference>
<dbReference type="GO" id="GO:0042168">
    <property type="term" value="P:heme metabolic process"/>
    <property type="evidence" value="ECO:0007669"/>
    <property type="project" value="InterPro"/>
</dbReference>
<evidence type="ECO:0000256" key="9">
    <source>
        <dbReference type="ARBA" id="ARBA00023244"/>
    </source>
</evidence>
<comment type="function">
    <text evidence="1">Involved in a late step of protoheme IX synthesis.</text>
</comment>
<protein>
    <submittedName>
        <fullName evidence="12">Heme biosynthesis protein HemY</fullName>
    </submittedName>
</protein>
<keyword evidence="4" id="KW-1003">Cell membrane</keyword>
<evidence type="ECO:0000256" key="1">
    <source>
        <dbReference type="ARBA" id="ARBA00002962"/>
    </source>
</evidence>
<dbReference type="EMBL" id="CP029343">
    <property type="protein sequence ID" value="AWL03747.1"/>
    <property type="molecule type" value="Genomic_DNA"/>
</dbReference>
<dbReference type="InterPro" id="IPR005254">
    <property type="entry name" value="Heme_biosyn_assoc_TPR_pro"/>
</dbReference>
<dbReference type="GO" id="GO:0005886">
    <property type="term" value="C:plasma membrane"/>
    <property type="evidence" value="ECO:0007669"/>
    <property type="project" value="UniProtKB-SubCell"/>
</dbReference>
<dbReference type="InterPro" id="IPR011990">
    <property type="entry name" value="TPR-like_helical_dom_sf"/>
</dbReference>
<keyword evidence="9" id="KW-0627">Porphyrin biosynthesis</keyword>
<keyword evidence="7 10" id="KW-1133">Transmembrane helix</keyword>
<evidence type="ECO:0000256" key="10">
    <source>
        <dbReference type="SAM" id="Phobius"/>
    </source>
</evidence>
<keyword evidence="13" id="KW-1185">Reference proteome</keyword>
<comment type="pathway">
    <text evidence="3">Porphyrin-containing compound metabolism; protoheme biosynthesis.</text>
</comment>
<evidence type="ECO:0000313" key="12">
    <source>
        <dbReference type="EMBL" id="AWL03747.1"/>
    </source>
</evidence>
<dbReference type="Gene3D" id="1.25.40.10">
    <property type="entry name" value="Tetratricopeptide repeat domain"/>
    <property type="match status" value="1"/>
</dbReference>